<dbReference type="Pfam" id="PF13560">
    <property type="entry name" value="HTH_31"/>
    <property type="match status" value="1"/>
</dbReference>
<dbReference type="EMBL" id="BONN01000001">
    <property type="protein sequence ID" value="GIG30983.1"/>
    <property type="molecule type" value="Genomic_DNA"/>
</dbReference>
<accession>A0A7Y9FEY3</accession>
<name>A0A7Y9FEY3_9CELL</name>
<dbReference type="Gene3D" id="2.60.120.10">
    <property type="entry name" value="Jelly Rolls"/>
    <property type="match status" value="1"/>
</dbReference>
<keyword evidence="6" id="KW-1185">Reference proteome</keyword>
<dbReference type="InterPro" id="IPR010982">
    <property type="entry name" value="Lambda_DNA-bd_dom_sf"/>
</dbReference>
<dbReference type="Proteomes" id="UP000618382">
    <property type="component" value="Unassembled WGS sequence"/>
</dbReference>
<evidence type="ECO:0000313" key="6">
    <source>
        <dbReference type="Proteomes" id="UP000618382"/>
    </source>
</evidence>
<dbReference type="GO" id="GO:0003700">
    <property type="term" value="F:DNA-binding transcription factor activity"/>
    <property type="evidence" value="ECO:0007669"/>
    <property type="project" value="TreeGrafter"/>
</dbReference>
<protein>
    <submittedName>
        <fullName evidence="3">DNA-binding protein</fullName>
    </submittedName>
    <submittedName>
        <fullName evidence="4">Transcriptional regulator with XRE-family HTH domain</fullName>
    </submittedName>
</protein>
<reference evidence="3 6" key="2">
    <citation type="submission" date="2021-01" db="EMBL/GenBank/DDBJ databases">
        <title>Whole genome shotgun sequence of Cellulomonas oligotrophica NBRC 109435.</title>
        <authorList>
            <person name="Komaki H."/>
            <person name="Tamura T."/>
        </authorList>
    </citation>
    <scope>NUCLEOTIDE SEQUENCE [LARGE SCALE GENOMIC DNA]</scope>
    <source>
        <strain evidence="3 6">NBRC 109435</strain>
    </source>
</reference>
<dbReference type="CDD" id="cd00093">
    <property type="entry name" value="HTH_XRE"/>
    <property type="match status" value="1"/>
</dbReference>
<comment type="caution">
    <text evidence="4">The sequence shown here is derived from an EMBL/GenBank/DDBJ whole genome shotgun (WGS) entry which is preliminary data.</text>
</comment>
<evidence type="ECO:0000313" key="3">
    <source>
        <dbReference type="EMBL" id="GIG30983.1"/>
    </source>
</evidence>
<dbReference type="Gene3D" id="1.10.260.40">
    <property type="entry name" value="lambda repressor-like DNA-binding domains"/>
    <property type="match status" value="1"/>
</dbReference>
<evidence type="ECO:0000256" key="1">
    <source>
        <dbReference type="ARBA" id="ARBA00023125"/>
    </source>
</evidence>
<dbReference type="Pfam" id="PF07883">
    <property type="entry name" value="Cupin_2"/>
    <property type="match status" value="1"/>
</dbReference>
<dbReference type="InterPro" id="IPR011051">
    <property type="entry name" value="RmlC_Cupin_sf"/>
</dbReference>
<dbReference type="Proteomes" id="UP000577956">
    <property type="component" value="Unassembled WGS sequence"/>
</dbReference>
<dbReference type="InterPro" id="IPR013096">
    <property type="entry name" value="Cupin_2"/>
</dbReference>
<dbReference type="PROSITE" id="PS50943">
    <property type="entry name" value="HTH_CROC1"/>
    <property type="match status" value="1"/>
</dbReference>
<keyword evidence="1 3" id="KW-0238">DNA-binding</keyword>
<organism evidence="4 5">
    <name type="scientific">Cellulomonas oligotrophica</name>
    <dbReference type="NCBI Taxonomy" id="931536"/>
    <lineage>
        <taxon>Bacteria</taxon>
        <taxon>Bacillati</taxon>
        <taxon>Actinomycetota</taxon>
        <taxon>Actinomycetes</taxon>
        <taxon>Micrococcales</taxon>
        <taxon>Cellulomonadaceae</taxon>
        <taxon>Cellulomonas</taxon>
    </lineage>
</organism>
<dbReference type="AlphaFoldDB" id="A0A7Y9FEY3"/>
<feature type="domain" description="HTH cro/C1-type" evidence="2">
    <location>
        <begin position="25"/>
        <end position="79"/>
    </location>
</feature>
<dbReference type="GO" id="GO:0003677">
    <property type="term" value="F:DNA binding"/>
    <property type="evidence" value="ECO:0007669"/>
    <property type="project" value="UniProtKB-KW"/>
</dbReference>
<dbReference type="InterPro" id="IPR050807">
    <property type="entry name" value="TransReg_Diox_bact_type"/>
</dbReference>
<dbReference type="InterPro" id="IPR001387">
    <property type="entry name" value="Cro/C1-type_HTH"/>
</dbReference>
<evidence type="ECO:0000259" key="2">
    <source>
        <dbReference type="PROSITE" id="PS50943"/>
    </source>
</evidence>
<dbReference type="PANTHER" id="PTHR46797">
    <property type="entry name" value="HTH-TYPE TRANSCRIPTIONAL REGULATOR"/>
    <property type="match status" value="1"/>
</dbReference>
<dbReference type="GO" id="GO:0005829">
    <property type="term" value="C:cytosol"/>
    <property type="evidence" value="ECO:0007669"/>
    <property type="project" value="TreeGrafter"/>
</dbReference>
<proteinExistence type="predicted"/>
<sequence>MTTTSGEDTGRLLEHFDTEVLGARLRALREARGLTLREVGGRLGISASAVSQIERGVLRPSVNRLFELVTAVDATLVDVFGSGGTDQVELSAPAPDGYVVRRAVEAEQVTLEGGVTFRRLSPGVSHDVDFFESTYPPHTVAGRQHELITHHGYEIGTVTRGELTVDFADERVVLRPGDTISYACSSPHRLSNRSDDVTVATWVIVHPGAARPA</sequence>
<gene>
    <name evidence="4" type="ORF">BKA21_001558</name>
    <name evidence="3" type="ORF">Col01nite_01420</name>
</gene>
<dbReference type="PANTHER" id="PTHR46797:SF1">
    <property type="entry name" value="METHYLPHOSPHONATE SYNTHASE"/>
    <property type="match status" value="1"/>
</dbReference>
<evidence type="ECO:0000313" key="5">
    <source>
        <dbReference type="Proteomes" id="UP000577956"/>
    </source>
</evidence>
<dbReference type="SUPFAM" id="SSF51182">
    <property type="entry name" value="RmlC-like cupins"/>
    <property type="match status" value="1"/>
</dbReference>
<dbReference type="EMBL" id="JACCBK010000001">
    <property type="protein sequence ID" value="NYD86009.1"/>
    <property type="molecule type" value="Genomic_DNA"/>
</dbReference>
<dbReference type="RefSeq" id="WP_203793369.1">
    <property type="nucleotide sequence ID" value="NZ_BAABFI010000002.1"/>
</dbReference>
<evidence type="ECO:0000313" key="4">
    <source>
        <dbReference type="EMBL" id="NYD86009.1"/>
    </source>
</evidence>
<dbReference type="SUPFAM" id="SSF47413">
    <property type="entry name" value="lambda repressor-like DNA-binding domains"/>
    <property type="match status" value="1"/>
</dbReference>
<dbReference type="CDD" id="cd02209">
    <property type="entry name" value="cupin_XRE_C"/>
    <property type="match status" value="1"/>
</dbReference>
<reference evidence="4 5" key="1">
    <citation type="submission" date="2020-07" db="EMBL/GenBank/DDBJ databases">
        <title>Sequencing the genomes of 1000 actinobacteria strains.</title>
        <authorList>
            <person name="Klenk H.-P."/>
        </authorList>
    </citation>
    <scope>NUCLEOTIDE SEQUENCE [LARGE SCALE GENOMIC DNA]</scope>
    <source>
        <strain evidence="4 5">DSM 24482</strain>
    </source>
</reference>
<dbReference type="InterPro" id="IPR014710">
    <property type="entry name" value="RmlC-like_jellyroll"/>
</dbReference>
<dbReference type="SMART" id="SM00530">
    <property type="entry name" value="HTH_XRE"/>
    <property type="match status" value="1"/>
</dbReference>